<dbReference type="CDD" id="cd08276">
    <property type="entry name" value="MDR7"/>
    <property type="match status" value="1"/>
</dbReference>
<gene>
    <name evidence="3" type="ORF">GGX14DRAFT_470930</name>
</gene>
<dbReference type="InterPro" id="IPR013149">
    <property type="entry name" value="ADH-like_C"/>
</dbReference>
<dbReference type="SUPFAM" id="SSF51735">
    <property type="entry name" value="NAD(P)-binding Rossmann-fold domains"/>
    <property type="match status" value="1"/>
</dbReference>
<sequence>MSEPTSGWSLLARQIIHDVPPSDSAPVLISAGCPRRSPESQSSPSQSSRRVAAVSRSYGRHIPTNLVPCSDMAGEVVSVGEDAKPWKTGDRLHKEQTPEISASSLGGQSQGVLVEYRSFPAHSLVSIPSHLTYEEASTLPCAALTAYNALVSGYEQVKAGDTVLIQGTGGVSIFALQFAVASGATCIVLSSSDEKLKTATKLGATHVINYKTNPDWHEEVLKLTNDRGVDRVVEVVGNATLGQSASSSKMGGSIDIIGHLGSAAGNVPAFDIIRPSIGKQLNIRGVFVGSVAQFKDMNRLLSAHPETTRPVIDRVFPFEDARGAFAHLQSQAHVGKVVIKVSA</sequence>
<dbReference type="InterPro" id="IPR020843">
    <property type="entry name" value="ER"/>
</dbReference>
<dbReference type="EMBL" id="JARJCW010000076">
    <property type="protein sequence ID" value="KAJ7197787.1"/>
    <property type="molecule type" value="Genomic_DNA"/>
</dbReference>
<feature type="compositionally biased region" description="Low complexity" evidence="1">
    <location>
        <begin position="39"/>
        <end position="54"/>
    </location>
</feature>
<dbReference type="InterPro" id="IPR011032">
    <property type="entry name" value="GroES-like_sf"/>
</dbReference>
<dbReference type="SMART" id="SM00829">
    <property type="entry name" value="PKS_ER"/>
    <property type="match status" value="1"/>
</dbReference>
<evidence type="ECO:0000313" key="4">
    <source>
        <dbReference type="Proteomes" id="UP001219525"/>
    </source>
</evidence>
<dbReference type="Gene3D" id="3.90.180.10">
    <property type="entry name" value="Medium-chain alcohol dehydrogenases, catalytic domain"/>
    <property type="match status" value="1"/>
</dbReference>
<dbReference type="InterPro" id="IPR052711">
    <property type="entry name" value="Zinc_ADH-like"/>
</dbReference>
<reference evidence="3" key="1">
    <citation type="submission" date="2023-03" db="EMBL/GenBank/DDBJ databases">
        <title>Massive genome expansion in bonnet fungi (Mycena s.s.) driven by repeated elements and novel gene families across ecological guilds.</title>
        <authorList>
            <consortium name="Lawrence Berkeley National Laboratory"/>
            <person name="Harder C.B."/>
            <person name="Miyauchi S."/>
            <person name="Viragh M."/>
            <person name="Kuo A."/>
            <person name="Thoen E."/>
            <person name="Andreopoulos B."/>
            <person name="Lu D."/>
            <person name="Skrede I."/>
            <person name="Drula E."/>
            <person name="Henrissat B."/>
            <person name="Morin E."/>
            <person name="Kohler A."/>
            <person name="Barry K."/>
            <person name="LaButti K."/>
            <person name="Morin E."/>
            <person name="Salamov A."/>
            <person name="Lipzen A."/>
            <person name="Mereny Z."/>
            <person name="Hegedus B."/>
            <person name="Baldrian P."/>
            <person name="Stursova M."/>
            <person name="Weitz H."/>
            <person name="Taylor A."/>
            <person name="Grigoriev I.V."/>
            <person name="Nagy L.G."/>
            <person name="Martin F."/>
            <person name="Kauserud H."/>
        </authorList>
    </citation>
    <scope>NUCLEOTIDE SEQUENCE</scope>
    <source>
        <strain evidence="3">9144</strain>
    </source>
</reference>
<dbReference type="Gene3D" id="3.40.50.720">
    <property type="entry name" value="NAD(P)-binding Rossmann-like Domain"/>
    <property type="match status" value="1"/>
</dbReference>
<organism evidence="3 4">
    <name type="scientific">Mycena pura</name>
    <dbReference type="NCBI Taxonomy" id="153505"/>
    <lineage>
        <taxon>Eukaryota</taxon>
        <taxon>Fungi</taxon>
        <taxon>Dikarya</taxon>
        <taxon>Basidiomycota</taxon>
        <taxon>Agaricomycotina</taxon>
        <taxon>Agaricomycetes</taxon>
        <taxon>Agaricomycetidae</taxon>
        <taxon>Agaricales</taxon>
        <taxon>Marasmiineae</taxon>
        <taxon>Mycenaceae</taxon>
        <taxon>Mycena</taxon>
    </lineage>
</organism>
<dbReference type="InterPro" id="IPR036291">
    <property type="entry name" value="NAD(P)-bd_dom_sf"/>
</dbReference>
<name>A0AAD6V2B5_9AGAR</name>
<feature type="compositionally biased region" description="Basic and acidic residues" evidence="1">
    <location>
        <begin position="85"/>
        <end position="97"/>
    </location>
</feature>
<feature type="region of interest" description="Disordered" evidence="1">
    <location>
        <begin position="26"/>
        <end position="54"/>
    </location>
</feature>
<evidence type="ECO:0000313" key="3">
    <source>
        <dbReference type="EMBL" id="KAJ7197787.1"/>
    </source>
</evidence>
<dbReference type="Proteomes" id="UP001219525">
    <property type="component" value="Unassembled WGS sequence"/>
</dbReference>
<dbReference type="PANTHER" id="PTHR45033:SF1">
    <property type="entry name" value="OXIDOREDUCTASE (EUROFUNG)"/>
    <property type="match status" value="1"/>
</dbReference>
<comment type="caution">
    <text evidence="3">The sequence shown here is derived from an EMBL/GenBank/DDBJ whole genome shotgun (WGS) entry which is preliminary data.</text>
</comment>
<feature type="region of interest" description="Disordered" evidence="1">
    <location>
        <begin position="85"/>
        <end position="105"/>
    </location>
</feature>
<feature type="domain" description="Enoyl reductase (ER)" evidence="2">
    <location>
        <begin position="22"/>
        <end position="339"/>
    </location>
</feature>
<dbReference type="Pfam" id="PF08240">
    <property type="entry name" value="ADH_N"/>
    <property type="match status" value="1"/>
</dbReference>
<dbReference type="SUPFAM" id="SSF50129">
    <property type="entry name" value="GroES-like"/>
    <property type="match status" value="1"/>
</dbReference>
<dbReference type="AlphaFoldDB" id="A0AAD6V2B5"/>
<evidence type="ECO:0000259" key="2">
    <source>
        <dbReference type="SMART" id="SM00829"/>
    </source>
</evidence>
<evidence type="ECO:0000256" key="1">
    <source>
        <dbReference type="SAM" id="MobiDB-lite"/>
    </source>
</evidence>
<dbReference type="Pfam" id="PF00107">
    <property type="entry name" value="ADH_zinc_N"/>
    <property type="match status" value="1"/>
</dbReference>
<proteinExistence type="predicted"/>
<dbReference type="InterPro" id="IPR013154">
    <property type="entry name" value="ADH-like_N"/>
</dbReference>
<dbReference type="PANTHER" id="PTHR45033">
    <property type="match status" value="1"/>
</dbReference>
<dbReference type="GO" id="GO:0016491">
    <property type="term" value="F:oxidoreductase activity"/>
    <property type="evidence" value="ECO:0007669"/>
    <property type="project" value="InterPro"/>
</dbReference>
<keyword evidence="4" id="KW-1185">Reference proteome</keyword>
<accession>A0AAD6V2B5</accession>
<protein>
    <recommendedName>
        <fullName evidence="2">Enoyl reductase (ER) domain-containing protein</fullName>
    </recommendedName>
</protein>